<protein>
    <submittedName>
        <fullName evidence="2">Uncharacterized protein</fullName>
    </submittedName>
</protein>
<comment type="caution">
    <text evidence="2">The sequence shown here is derived from an EMBL/GenBank/DDBJ whole genome shotgun (WGS) entry which is preliminary data.</text>
</comment>
<reference evidence="2" key="2">
    <citation type="submission" date="2023-05" db="EMBL/GenBank/DDBJ databases">
        <authorList>
            <consortium name="Lawrence Berkeley National Laboratory"/>
            <person name="Steindorff A."/>
            <person name="Hensen N."/>
            <person name="Bonometti L."/>
            <person name="Westerberg I."/>
            <person name="Brannstrom I.O."/>
            <person name="Guillou S."/>
            <person name="Cros-Aarteil S."/>
            <person name="Calhoun S."/>
            <person name="Haridas S."/>
            <person name="Kuo A."/>
            <person name="Mondo S."/>
            <person name="Pangilinan J."/>
            <person name="Riley R."/>
            <person name="Labutti K."/>
            <person name="Andreopoulos B."/>
            <person name="Lipzen A."/>
            <person name="Chen C."/>
            <person name="Yanf M."/>
            <person name="Daum C."/>
            <person name="Ng V."/>
            <person name="Clum A."/>
            <person name="Ohm R."/>
            <person name="Martin F."/>
            <person name="Silar P."/>
            <person name="Natvig D."/>
            <person name="Lalanne C."/>
            <person name="Gautier V."/>
            <person name="Ament-Velasquez S.L."/>
            <person name="Kruys A."/>
            <person name="Hutchinson M.I."/>
            <person name="Powell A.J."/>
            <person name="Barry K."/>
            <person name="Miller A.N."/>
            <person name="Grigoriev I.V."/>
            <person name="Debuchy R."/>
            <person name="Gladieux P."/>
            <person name="Thoren M.H."/>
            <person name="Johannesson H."/>
        </authorList>
    </citation>
    <scope>NUCLEOTIDE SEQUENCE</scope>
    <source>
        <strain evidence="2">CBS 123565</strain>
    </source>
</reference>
<reference evidence="2" key="1">
    <citation type="journal article" date="2023" name="Mol. Phylogenet. Evol.">
        <title>Genome-scale phylogeny and comparative genomics of the fungal order Sordariales.</title>
        <authorList>
            <person name="Hensen N."/>
            <person name="Bonometti L."/>
            <person name="Westerberg I."/>
            <person name="Brannstrom I.O."/>
            <person name="Guillou S."/>
            <person name="Cros-Aarteil S."/>
            <person name="Calhoun S."/>
            <person name="Haridas S."/>
            <person name="Kuo A."/>
            <person name="Mondo S."/>
            <person name="Pangilinan J."/>
            <person name="Riley R."/>
            <person name="LaButti K."/>
            <person name="Andreopoulos B."/>
            <person name="Lipzen A."/>
            <person name="Chen C."/>
            <person name="Yan M."/>
            <person name="Daum C."/>
            <person name="Ng V."/>
            <person name="Clum A."/>
            <person name="Steindorff A."/>
            <person name="Ohm R.A."/>
            <person name="Martin F."/>
            <person name="Silar P."/>
            <person name="Natvig D.O."/>
            <person name="Lalanne C."/>
            <person name="Gautier V."/>
            <person name="Ament-Velasquez S.L."/>
            <person name="Kruys A."/>
            <person name="Hutchinson M.I."/>
            <person name="Powell A.J."/>
            <person name="Barry K."/>
            <person name="Miller A.N."/>
            <person name="Grigoriev I.V."/>
            <person name="Debuchy R."/>
            <person name="Gladieux P."/>
            <person name="Hiltunen Thoren M."/>
            <person name="Johannesson H."/>
        </authorList>
    </citation>
    <scope>NUCLEOTIDE SEQUENCE</scope>
    <source>
        <strain evidence="2">CBS 123565</strain>
    </source>
</reference>
<evidence type="ECO:0000256" key="1">
    <source>
        <dbReference type="SAM" id="MobiDB-lite"/>
    </source>
</evidence>
<dbReference type="AlphaFoldDB" id="A0AAN6UIN3"/>
<organism evidence="2 3">
    <name type="scientific">Trichocladium antarcticum</name>
    <dbReference type="NCBI Taxonomy" id="1450529"/>
    <lineage>
        <taxon>Eukaryota</taxon>
        <taxon>Fungi</taxon>
        <taxon>Dikarya</taxon>
        <taxon>Ascomycota</taxon>
        <taxon>Pezizomycotina</taxon>
        <taxon>Sordariomycetes</taxon>
        <taxon>Sordariomycetidae</taxon>
        <taxon>Sordariales</taxon>
        <taxon>Chaetomiaceae</taxon>
        <taxon>Trichocladium</taxon>
    </lineage>
</organism>
<accession>A0AAN6UIN3</accession>
<feature type="compositionally biased region" description="Basic residues" evidence="1">
    <location>
        <begin position="256"/>
        <end position="270"/>
    </location>
</feature>
<keyword evidence="3" id="KW-1185">Reference proteome</keyword>
<sequence>MSVGLGSGLELLEACGVVLVGGEGGGQERRQGPSFLMARTWCSIGSFWATLAGDAGVRQRPGLFQFSAFFPSNPLQHLVVGNNAHADFPFPFLSSFTPCRSRSQIPHCCIHTHPHSHTCRTCTYLAPVSFPLSIHGHPPCRGRQQQGNSRALIKARSSFRPAATYIITRPSSHSAAHRDFFLPLPLLPHTRTLHQPFVRTFHSLSLSNFRLFFTCDIFPDLVARDIDCLESGISNTHWHSPGGWVSNRQERGSSRPARHPHKTFAPRRET</sequence>
<feature type="region of interest" description="Disordered" evidence="1">
    <location>
        <begin position="240"/>
        <end position="270"/>
    </location>
</feature>
<evidence type="ECO:0000313" key="3">
    <source>
        <dbReference type="Proteomes" id="UP001304895"/>
    </source>
</evidence>
<gene>
    <name evidence="2" type="ORF">BT67DRAFT_51174</name>
</gene>
<dbReference type="EMBL" id="MU853412">
    <property type="protein sequence ID" value="KAK4133450.1"/>
    <property type="molecule type" value="Genomic_DNA"/>
</dbReference>
<dbReference type="Proteomes" id="UP001304895">
    <property type="component" value="Unassembled WGS sequence"/>
</dbReference>
<name>A0AAN6UIN3_9PEZI</name>
<evidence type="ECO:0000313" key="2">
    <source>
        <dbReference type="EMBL" id="KAK4133450.1"/>
    </source>
</evidence>
<proteinExistence type="predicted"/>